<protein>
    <submittedName>
        <fullName evidence="2">Uncharacterized protein</fullName>
    </submittedName>
</protein>
<evidence type="ECO:0000256" key="1">
    <source>
        <dbReference type="SAM" id="MobiDB-lite"/>
    </source>
</evidence>
<feature type="compositionally biased region" description="Polar residues" evidence="1">
    <location>
        <begin position="1"/>
        <end position="10"/>
    </location>
</feature>
<feature type="compositionally biased region" description="Basic and acidic residues" evidence="1">
    <location>
        <begin position="33"/>
        <end position="54"/>
    </location>
</feature>
<sequence length="76" mass="7604">MSSGTQSPPVESTGEDSHIPLGKSSVGGGQPEGVKDADQRKQYFGSSDDKHTDTVGEVGTAVGDANESADTAPPGS</sequence>
<dbReference type="OrthoDB" id="3143642at2759"/>
<evidence type="ECO:0000313" key="2">
    <source>
        <dbReference type="EMBL" id="KZS96296.1"/>
    </source>
</evidence>
<organism evidence="2 3">
    <name type="scientific">Sistotremastrum niveocremeum HHB9708</name>
    <dbReference type="NCBI Taxonomy" id="1314777"/>
    <lineage>
        <taxon>Eukaryota</taxon>
        <taxon>Fungi</taxon>
        <taxon>Dikarya</taxon>
        <taxon>Basidiomycota</taxon>
        <taxon>Agaricomycotina</taxon>
        <taxon>Agaricomycetes</taxon>
        <taxon>Sistotremastrales</taxon>
        <taxon>Sistotremastraceae</taxon>
        <taxon>Sertulicium</taxon>
        <taxon>Sertulicium niveocremeum</taxon>
    </lineage>
</organism>
<dbReference type="Proteomes" id="UP000076722">
    <property type="component" value="Unassembled WGS sequence"/>
</dbReference>
<dbReference type="EMBL" id="KV419399">
    <property type="protein sequence ID" value="KZS96296.1"/>
    <property type="molecule type" value="Genomic_DNA"/>
</dbReference>
<accession>A0A164XU91</accession>
<evidence type="ECO:0000313" key="3">
    <source>
        <dbReference type="Proteomes" id="UP000076722"/>
    </source>
</evidence>
<gene>
    <name evidence="2" type="ORF">SISNIDRAFT_547757</name>
</gene>
<feature type="region of interest" description="Disordered" evidence="1">
    <location>
        <begin position="1"/>
        <end position="76"/>
    </location>
</feature>
<reference evidence="2 3" key="1">
    <citation type="journal article" date="2016" name="Mol. Biol. Evol.">
        <title>Comparative Genomics of Early-Diverging Mushroom-Forming Fungi Provides Insights into the Origins of Lignocellulose Decay Capabilities.</title>
        <authorList>
            <person name="Nagy L.G."/>
            <person name="Riley R."/>
            <person name="Tritt A."/>
            <person name="Adam C."/>
            <person name="Daum C."/>
            <person name="Floudas D."/>
            <person name="Sun H."/>
            <person name="Yadav J.S."/>
            <person name="Pangilinan J."/>
            <person name="Larsson K.H."/>
            <person name="Matsuura K."/>
            <person name="Barry K."/>
            <person name="Labutti K."/>
            <person name="Kuo R."/>
            <person name="Ohm R.A."/>
            <person name="Bhattacharya S.S."/>
            <person name="Shirouzu T."/>
            <person name="Yoshinaga Y."/>
            <person name="Martin F.M."/>
            <person name="Grigoriev I.V."/>
            <person name="Hibbett D.S."/>
        </authorList>
    </citation>
    <scope>NUCLEOTIDE SEQUENCE [LARGE SCALE GENOMIC DNA]</scope>
    <source>
        <strain evidence="2 3">HHB9708</strain>
    </source>
</reference>
<dbReference type="AlphaFoldDB" id="A0A164XU91"/>
<name>A0A164XU91_9AGAM</name>
<keyword evidence="3" id="KW-1185">Reference proteome</keyword>
<proteinExistence type="predicted"/>